<dbReference type="Proteomes" id="UP000177870">
    <property type="component" value="Chromosome"/>
</dbReference>
<dbReference type="AlphaFoldDB" id="A0A1D8TNC5"/>
<dbReference type="KEGG" id="mpro:BJP34_06300"/>
<sequence>MNKRSKNKKRRKKGRPFSYYPPSLWFYKDNFLPHDSIITPSQVDEWRYEVEKRYQDLYLGVKFCSLVDEKLKSIANSEQMTFWLKLNKDKSELYKLIEEYYEIIFEEIPFLMYLDIYRYDSTAEMLPWSDVRCFSSSPVPVTFTDIDDSGNMYEWEDEYTEEDNPILEMFREYPEFNIADALSTFISTYSLEEEDEEIEE</sequence>
<evidence type="ECO:0000313" key="1">
    <source>
        <dbReference type="EMBL" id="AOW99114.1"/>
    </source>
</evidence>
<protein>
    <submittedName>
        <fullName evidence="1">Uncharacterized protein</fullName>
    </submittedName>
</protein>
<name>A0A1D8TNC5_9CYAN</name>
<evidence type="ECO:0000313" key="2">
    <source>
        <dbReference type="Proteomes" id="UP000177870"/>
    </source>
</evidence>
<proteinExistence type="predicted"/>
<gene>
    <name evidence="1" type="ORF">BJP34_06300</name>
</gene>
<dbReference type="RefSeq" id="WP_070391607.1">
    <property type="nucleotide sequence ID" value="NZ_CP017599.1"/>
</dbReference>
<reference evidence="2" key="1">
    <citation type="submission" date="2016-10" db="EMBL/GenBank/DDBJ databases">
        <title>Comparative genomics uncovers the prolific and rare metabolic potential of the cyanobacterial genus Moorea.</title>
        <authorList>
            <person name="Leao T."/>
            <person name="Castelao G."/>
            <person name="Korobeynikov A."/>
            <person name="Monroe E.A."/>
            <person name="Podell S."/>
            <person name="Glukhov E."/>
            <person name="Allen E."/>
            <person name="Gerwick W.H."/>
            <person name="Gerwick L."/>
        </authorList>
    </citation>
    <scope>NUCLEOTIDE SEQUENCE [LARGE SCALE GENOMIC DNA]</scope>
    <source>
        <strain evidence="2">PAL-8-15-08-1</strain>
    </source>
</reference>
<accession>A0A1D8TNC5</accession>
<organism evidence="1 2">
    <name type="scientific">Moorena producens PAL-8-15-08-1</name>
    <dbReference type="NCBI Taxonomy" id="1458985"/>
    <lineage>
        <taxon>Bacteria</taxon>
        <taxon>Bacillati</taxon>
        <taxon>Cyanobacteriota</taxon>
        <taxon>Cyanophyceae</taxon>
        <taxon>Coleofasciculales</taxon>
        <taxon>Coleofasciculaceae</taxon>
        <taxon>Moorena</taxon>
    </lineage>
</organism>
<dbReference type="EMBL" id="CP017599">
    <property type="protein sequence ID" value="AOW99114.1"/>
    <property type="molecule type" value="Genomic_DNA"/>
</dbReference>